<dbReference type="Pfam" id="PF13499">
    <property type="entry name" value="EF-hand_7"/>
    <property type="match status" value="1"/>
</dbReference>
<dbReference type="InterPro" id="IPR002048">
    <property type="entry name" value="EF_hand_dom"/>
</dbReference>
<accession>A0ABD3NJU7</accession>
<keyword evidence="2" id="KW-1133">Transmembrane helix</keyword>
<dbReference type="SMART" id="SM00054">
    <property type="entry name" value="EFh"/>
    <property type="match status" value="2"/>
</dbReference>
<dbReference type="InterPro" id="IPR011992">
    <property type="entry name" value="EF-hand-dom_pair"/>
</dbReference>
<evidence type="ECO:0000256" key="2">
    <source>
        <dbReference type="SAM" id="Phobius"/>
    </source>
</evidence>
<name>A0ABD3NJU7_9STRA</name>
<dbReference type="PROSITE" id="PS00018">
    <property type="entry name" value="EF_HAND_1"/>
    <property type="match status" value="1"/>
</dbReference>
<evidence type="ECO:0000256" key="1">
    <source>
        <dbReference type="ARBA" id="ARBA00022837"/>
    </source>
</evidence>
<protein>
    <recommendedName>
        <fullName evidence="3">EF-hand domain-containing protein</fullName>
    </recommendedName>
</protein>
<feature type="domain" description="EF-hand" evidence="3">
    <location>
        <begin position="160"/>
        <end position="195"/>
    </location>
</feature>
<sequence>MSVTLGEKREGLLPARRISSTMESYAHASTQGGKSVRILALASGMGLMACSVVWIVDRRFSLLEIVASLAAFAAGICSFVLESNLSICEGLREKLVANVSIFGKVSGRGSMYACVGMLQCALFHTLQVIAGLFSAAVGIYMINLGQNASESLSTLRKSITDEKALLNAFQSNDSNGDGILEMFEFEGLILALGIELDDDELGAAFGSIDANNDKKIFYDEFRTWWKASTAEAEVGVVA</sequence>
<evidence type="ECO:0000313" key="5">
    <source>
        <dbReference type="Proteomes" id="UP001530315"/>
    </source>
</evidence>
<dbReference type="EMBL" id="JALLAZ020001365">
    <property type="protein sequence ID" value="KAL3776206.1"/>
    <property type="molecule type" value="Genomic_DNA"/>
</dbReference>
<reference evidence="4 5" key="1">
    <citation type="submission" date="2024-10" db="EMBL/GenBank/DDBJ databases">
        <title>Updated reference genomes for cyclostephanoid diatoms.</title>
        <authorList>
            <person name="Roberts W.R."/>
            <person name="Alverson A.J."/>
        </authorList>
    </citation>
    <scope>NUCLEOTIDE SEQUENCE [LARGE SCALE GENOMIC DNA]</scope>
    <source>
        <strain evidence="4 5">AJA276-08</strain>
    </source>
</reference>
<evidence type="ECO:0000259" key="3">
    <source>
        <dbReference type="PROSITE" id="PS50222"/>
    </source>
</evidence>
<dbReference type="Proteomes" id="UP001530315">
    <property type="component" value="Unassembled WGS sequence"/>
</dbReference>
<feature type="transmembrane region" description="Helical" evidence="2">
    <location>
        <begin position="38"/>
        <end position="56"/>
    </location>
</feature>
<dbReference type="Gene3D" id="1.10.238.10">
    <property type="entry name" value="EF-hand"/>
    <property type="match status" value="1"/>
</dbReference>
<proteinExistence type="predicted"/>
<gene>
    <name evidence="4" type="ORF">ACHAW5_011193</name>
</gene>
<evidence type="ECO:0000313" key="4">
    <source>
        <dbReference type="EMBL" id="KAL3776206.1"/>
    </source>
</evidence>
<dbReference type="SUPFAM" id="SSF47473">
    <property type="entry name" value="EF-hand"/>
    <property type="match status" value="1"/>
</dbReference>
<dbReference type="AlphaFoldDB" id="A0ABD3NJU7"/>
<organism evidence="4 5">
    <name type="scientific">Stephanodiscus triporus</name>
    <dbReference type="NCBI Taxonomy" id="2934178"/>
    <lineage>
        <taxon>Eukaryota</taxon>
        <taxon>Sar</taxon>
        <taxon>Stramenopiles</taxon>
        <taxon>Ochrophyta</taxon>
        <taxon>Bacillariophyta</taxon>
        <taxon>Coscinodiscophyceae</taxon>
        <taxon>Thalassiosirophycidae</taxon>
        <taxon>Stephanodiscales</taxon>
        <taxon>Stephanodiscaceae</taxon>
        <taxon>Stephanodiscus</taxon>
    </lineage>
</organism>
<feature type="transmembrane region" description="Helical" evidence="2">
    <location>
        <begin position="121"/>
        <end position="142"/>
    </location>
</feature>
<dbReference type="CDD" id="cd00051">
    <property type="entry name" value="EFh"/>
    <property type="match status" value="1"/>
</dbReference>
<feature type="transmembrane region" description="Helical" evidence="2">
    <location>
        <begin position="62"/>
        <end position="81"/>
    </location>
</feature>
<keyword evidence="1" id="KW-0106">Calcium</keyword>
<keyword evidence="5" id="KW-1185">Reference proteome</keyword>
<feature type="domain" description="EF-hand" evidence="3">
    <location>
        <begin position="196"/>
        <end position="231"/>
    </location>
</feature>
<dbReference type="PROSITE" id="PS50222">
    <property type="entry name" value="EF_HAND_2"/>
    <property type="match status" value="2"/>
</dbReference>
<keyword evidence="2" id="KW-0812">Transmembrane</keyword>
<comment type="caution">
    <text evidence="4">The sequence shown here is derived from an EMBL/GenBank/DDBJ whole genome shotgun (WGS) entry which is preliminary data.</text>
</comment>
<keyword evidence="2" id="KW-0472">Membrane</keyword>
<dbReference type="InterPro" id="IPR018247">
    <property type="entry name" value="EF_Hand_1_Ca_BS"/>
</dbReference>